<dbReference type="Proteomes" id="UP001321760">
    <property type="component" value="Unassembled WGS sequence"/>
</dbReference>
<sequence length="291" mass="32534">MPSCLFPFQAHAPAHFQPASCFGNEVPVCRLADTDASRFLCSAVLALGRWVAARGSGCEIYYREVLSWRNCRRHPHRERASSGPSFVPRGLLLRTTRWRVGCDLTSAIVTCQVPSRLHTVHEKKKAVQLRRRRGVLNDPARYCPRWDSVAVGVCLHGACHLIRVLLRWANPRRSGREKTKWMTVSMEIMVPKGRHLHLWTMAAANSRRLDASTMVGLVTAHIACSAFRYPGLVRGGFRGDPVRGAGAPSLVRIDVLTKPPENGQRLTHFPLNLVSNVRNHGGRRCRLASVD</sequence>
<reference evidence="1" key="2">
    <citation type="submission" date="2023-05" db="EMBL/GenBank/DDBJ databases">
        <authorList>
            <consortium name="Lawrence Berkeley National Laboratory"/>
            <person name="Steindorff A."/>
            <person name="Hensen N."/>
            <person name="Bonometti L."/>
            <person name="Westerberg I."/>
            <person name="Brannstrom I.O."/>
            <person name="Guillou S."/>
            <person name="Cros-Aarteil S."/>
            <person name="Calhoun S."/>
            <person name="Haridas S."/>
            <person name="Kuo A."/>
            <person name="Mondo S."/>
            <person name="Pangilinan J."/>
            <person name="Riley R."/>
            <person name="Labutti K."/>
            <person name="Andreopoulos B."/>
            <person name="Lipzen A."/>
            <person name="Chen C."/>
            <person name="Yanf M."/>
            <person name="Daum C."/>
            <person name="Ng V."/>
            <person name="Clum A."/>
            <person name="Ohm R."/>
            <person name="Martin F."/>
            <person name="Silar P."/>
            <person name="Natvig D."/>
            <person name="Lalanne C."/>
            <person name="Gautier V."/>
            <person name="Ament-Velasquez S.L."/>
            <person name="Kruys A."/>
            <person name="Hutchinson M.I."/>
            <person name="Powell A.J."/>
            <person name="Barry K."/>
            <person name="Miller A.N."/>
            <person name="Grigoriev I.V."/>
            <person name="Debuchy R."/>
            <person name="Gladieux P."/>
            <person name="Thoren M.H."/>
            <person name="Johannesson H."/>
        </authorList>
    </citation>
    <scope>NUCLEOTIDE SEQUENCE</scope>
    <source>
        <strain evidence="1">PSN243</strain>
    </source>
</reference>
<organism evidence="1 2">
    <name type="scientific">Podospora aff. communis PSN243</name>
    <dbReference type="NCBI Taxonomy" id="3040156"/>
    <lineage>
        <taxon>Eukaryota</taxon>
        <taxon>Fungi</taxon>
        <taxon>Dikarya</taxon>
        <taxon>Ascomycota</taxon>
        <taxon>Pezizomycotina</taxon>
        <taxon>Sordariomycetes</taxon>
        <taxon>Sordariomycetidae</taxon>
        <taxon>Sordariales</taxon>
        <taxon>Podosporaceae</taxon>
        <taxon>Podospora</taxon>
    </lineage>
</organism>
<keyword evidence="2" id="KW-1185">Reference proteome</keyword>
<accession>A0AAV9GUF5</accession>
<proteinExistence type="predicted"/>
<dbReference type="AlphaFoldDB" id="A0AAV9GUF5"/>
<evidence type="ECO:0000313" key="1">
    <source>
        <dbReference type="EMBL" id="KAK4452288.1"/>
    </source>
</evidence>
<name>A0AAV9GUF5_9PEZI</name>
<comment type="caution">
    <text evidence="1">The sequence shown here is derived from an EMBL/GenBank/DDBJ whole genome shotgun (WGS) entry which is preliminary data.</text>
</comment>
<protein>
    <submittedName>
        <fullName evidence="1">Uncharacterized protein</fullName>
    </submittedName>
</protein>
<gene>
    <name evidence="1" type="ORF">QBC34DRAFT_31665</name>
</gene>
<reference evidence="1" key="1">
    <citation type="journal article" date="2023" name="Mol. Phylogenet. Evol.">
        <title>Genome-scale phylogeny and comparative genomics of the fungal order Sordariales.</title>
        <authorList>
            <person name="Hensen N."/>
            <person name="Bonometti L."/>
            <person name="Westerberg I."/>
            <person name="Brannstrom I.O."/>
            <person name="Guillou S."/>
            <person name="Cros-Aarteil S."/>
            <person name="Calhoun S."/>
            <person name="Haridas S."/>
            <person name="Kuo A."/>
            <person name="Mondo S."/>
            <person name="Pangilinan J."/>
            <person name="Riley R."/>
            <person name="LaButti K."/>
            <person name="Andreopoulos B."/>
            <person name="Lipzen A."/>
            <person name="Chen C."/>
            <person name="Yan M."/>
            <person name="Daum C."/>
            <person name="Ng V."/>
            <person name="Clum A."/>
            <person name="Steindorff A."/>
            <person name="Ohm R.A."/>
            <person name="Martin F."/>
            <person name="Silar P."/>
            <person name="Natvig D.O."/>
            <person name="Lalanne C."/>
            <person name="Gautier V."/>
            <person name="Ament-Velasquez S.L."/>
            <person name="Kruys A."/>
            <person name="Hutchinson M.I."/>
            <person name="Powell A.J."/>
            <person name="Barry K."/>
            <person name="Miller A.N."/>
            <person name="Grigoriev I.V."/>
            <person name="Debuchy R."/>
            <person name="Gladieux P."/>
            <person name="Hiltunen Thoren M."/>
            <person name="Johannesson H."/>
        </authorList>
    </citation>
    <scope>NUCLEOTIDE SEQUENCE</scope>
    <source>
        <strain evidence="1">PSN243</strain>
    </source>
</reference>
<evidence type="ECO:0000313" key="2">
    <source>
        <dbReference type="Proteomes" id="UP001321760"/>
    </source>
</evidence>
<dbReference type="EMBL" id="MU865924">
    <property type="protein sequence ID" value="KAK4452288.1"/>
    <property type="molecule type" value="Genomic_DNA"/>
</dbReference>